<dbReference type="PRINTS" id="PR00344">
    <property type="entry name" value="BCTRLSENSOR"/>
</dbReference>
<dbReference type="Pfam" id="PF00512">
    <property type="entry name" value="HisKA"/>
    <property type="match status" value="1"/>
</dbReference>
<dbReference type="SUPFAM" id="SSF52172">
    <property type="entry name" value="CheY-like"/>
    <property type="match status" value="1"/>
</dbReference>
<name>A0ABQ1RW34_9SPHN</name>
<dbReference type="InterPro" id="IPR036890">
    <property type="entry name" value="HATPase_C_sf"/>
</dbReference>
<dbReference type="PROSITE" id="PS50112">
    <property type="entry name" value="PAS"/>
    <property type="match status" value="1"/>
</dbReference>
<evidence type="ECO:0000256" key="3">
    <source>
        <dbReference type="ARBA" id="ARBA00022553"/>
    </source>
</evidence>
<dbReference type="SMART" id="SM00387">
    <property type="entry name" value="HATPase_c"/>
    <property type="match status" value="1"/>
</dbReference>
<dbReference type="SUPFAM" id="SSF47384">
    <property type="entry name" value="Homodimeric domain of signal transducing histidine kinase"/>
    <property type="match status" value="1"/>
</dbReference>
<dbReference type="InterPro" id="IPR001789">
    <property type="entry name" value="Sig_transdc_resp-reg_receiver"/>
</dbReference>
<reference evidence="13" key="1">
    <citation type="journal article" date="2019" name="Int. J. Syst. Evol. Microbiol.">
        <title>The Global Catalogue of Microorganisms (GCM) 10K type strain sequencing project: providing services to taxonomists for standard genome sequencing and annotation.</title>
        <authorList>
            <consortium name="The Broad Institute Genomics Platform"/>
            <consortium name="The Broad Institute Genome Sequencing Center for Infectious Disease"/>
            <person name="Wu L."/>
            <person name="Ma J."/>
        </authorList>
    </citation>
    <scope>NUCLEOTIDE SEQUENCE [LARGE SCALE GENOMIC DNA]</scope>
    <source>
        <strain evidence="13">CGMCC 1.15959</strain>
    </source>
</reference>
<dbReference type="InterPro" id="IPR050736">
    <property type="entry name" value="Sensor_HK_Regulatory"/>
</dbReference>
<feature type="domain" description="Response regulatory" evidence="10">
    <location>
        <begin position="586"/>
        <end position="694"/>
    </location>
</feature>
<evidence type="ECO:0000256" key="8">
    <source>
        <dbReference type="SAM" id="Phobius"/>
    </source>
</evidence>
<feature type="modified residue" description="4-aspartylphosphate" evidence="7">
    <location>
        <position position="634"/>
    </location>
</feature>
<dbReference type="PANTHER" id="PTHR43711:SF1">
    <property type="entry name" value="HISTIDINE KINASE 1"/>
    <property type="match status" value="1"/>
</dbReference>
<dbReference type="PANTHER" id="PTHR43711">
    <property type="entry name" value="TWO-COMPONENT HISTIDINE KINASE"/>
    <property type="match status" value="1"/>
</dbReference>
<evidence type="ECO:0000313" key="12">
    <source>
        <dbReference type="EMBL" id="GGD84691.1"/>
    </source>
</evidence>
<comment type="caution">
    <text evidence="12">The sequence shown here is derived from an EMBL/GenBank/DDBJ whole genome shotgun (WGS) entry which is preliminary data.</text>
</comment>
<dbReference type="Pfam" id="PF00072">
    <property type="entry name" value="Response_reg"/>
    <property type="match status" value="1"/>
</dbReference>
<sequence length="703" mass="75554">MKKLQRALVTLVFLAVPLALVGMFVLVQQEFQQTRSLRASVEQSAAARRYLVEVLSQHQDIESGQRGFVLTGDRAFLQPYDDGRARARLLLASSPSLSERAPALALDLRRLHDLSRAKIAFADKTVALVENGDLAGARGMIAAGEGKRLMDALRTTIATLGSREEAHLAQLTSARDHNRMILERTINLTLGALALILTALTYVIWRTLRHRQVAILRVKGLSDRHRAILNSAVDGMMVLDEMGTIREANPSVSRLFGYRSDDLVGMHNTALMANPPTLEDSNAWLRSLDSTGVGFGGRQDFIGRRADGTTLATDVSVARFDDDGRPCYVAVVRDVTERKRIEQMKTEFVSTVSHELRTPLTSIGGSLGLLAAGAAGPLGDKAARLVSIAHSNCERLVRLINDILDIEKIESGKMQFDRRRMSLGPLVERTVGANAAFGDAHAVRMHTHMPPWPIAVLGDPDRLEQLLTNLLSNAIKHSPEGGTVDVRVEAAGGTARIDVSDRGAGVPADFRHRIFRKFAMADSSDSRGRGGTGLGLAISREIAERHDGSISFIDREGGGTTFSVELPMADCLDVASGPDQDSQLPVLLHLDDDHDCLSVIASAFAGRASVVSVSSVSEAKRAIAAKTFAGVIVDVVVPPLSGLDLVPDLRSAAPGLPIVVFTALDDAPQAAEVDAVLVKGRTSFSTLVETMMALVGRAAREAA</sequence>
<dbReference type="SMART" id="SM00091">
    <property type="entry name" value="PAS"/>
    <property type="match status" value="1"/>
</dbReference>
<dbReference type="InterPro" id="IPR001610">
    <property type="entry name" value="PAC"/>
</dbReference>
<dbReference type="SMART" id="SM00388">
    <property type="entry name" value="HisKA"/>
    <property type="match status" value="1"/>
</dbReference>
<dbReference type="InterPro" id="IPR004358">
    <property type="entry name" value="Sig_transdc_His_kin-like_C"/>
</dbReference>
<evidence type="ECO:0000256" key="4">
    <source>
        <dbReference type="ARBA" id="ARBA00022679"/>
    </source>
</evidence>
<evidence type="ECO:0000256" key="2">
    <source>
        <dbReference type="ARBA" id="ARBA00012438"/>
    </source>
</evidence>
<dbReference type="CDD" id="cd00156">
    <property type="entry name" value="REC"/>
    <property type="match status" value="1"/>
</dbReference>
<evidence type="ECO:0000256" key="5">
    <source>
        <dbReference type="ARBA" id="ARBA00022777"/>
    </source>
</evidence>
<dbReference type="InterPro" id="IPR000014">
    <property type="entry name" value="PAS"/>
</dbReference>
<evidence type="ECO:0000313" key="13">
    <source>
        <dbReference type="Proteomes" id="UP000619041"/>
    </source>
</evidence>
<protein>
    <recommendedName>
        <fullName evidence="2">histidine kinase</fullName>
        <ecNumber evidence="2">2.7.13.3</ecNumber>
    </recommendedName>
</protein>
<dbReference type="PROSITE" id="PS50109">
    <property type="entry name" value="HIS_KIN"/>
    <property type="match status" value="1"/>
</dbReference>
<evidence type="ECO:0000259" key="11">
    <source>
        <dbReference type="PROSITE" id="PS50112"/>
    </source>
</evidence>
<dbReference type="EC" id="2.7.13.3" evidence="2"/>
<keyword evidence="5" id="KW-0418">Kinase</keyword>
<keyword evidence="6" id="KW-0902">Two-component regulatory system</keyword>
<dbReference type="CDD" id="cd19410">
    <property type="entry name" value="HK9-like_sensor"/>
    <property type="match status" value="1"/>
</dbReference>
<dbReference type="CDD" id="cd00130">
    <property type="entry name" value="PAS"/>
    <property type="match status" value="1"/>
</dbReference>
<dbReference type="Proteomes" id="UP000619041">
    <property type="component" value="Unassembled WGS sequence"/>
</dbReference>
<dbReference type="PROSITE" id="PS50110">
    <property type="entry name" value="RESPONSE_REGULATORY"/>
    <property type="match status" value="1"/>
</dbReference>
<proteinExistence type="predicted"/>
<dbReference type="InterPro" id="IPR007891">
    <property type="entry name" value="CHASE3"/>
</dbReference>
<dbReference type="Pfam" id="PF13426">
    <property type="entry name" value="PAS_9"/>
    <property type="match status" value="1"/>
</dbReference>
<dbReference type="InterPro" id="IPR005467">
    <property type="entry name" value="His_kinase_dom"/>
</dbReference>
<accession>A0ABQ1RW34</accession>
<evidence type="ECO:0000256" key="6">
    <source>
        <dbReference type="ARBA" id="ARBA00023012"/>
    </source>
</evidence>
<dbReference type="InterPro" id="IPR036097">
    <property type="entry name" value="HisK_dim/P_sf"/>
</dbReference>
<dbReference type="Gene3D" id="1.10.287.130">
    <property type="match status" value="1"/>
</dbReference>
<dbReference type="SUPFAM" id="SSF55874">
    <property type="entry name" value="ATPase domain of HSP90 chaperone/DNA topoisomerase II/histidine kinase"/>
    <property type="match status" value="1"/>
</dbReference>
<feature type="domain" description="Histidine kinase" evidence="9">
    <location>
        <begin position="351"/>
        <end position="570"/>
    </location>
</feature>
<dbReference type="CDD" id="cd00082">
    <property type="entry name" value="HisKA"/>
    <property type="match status" value="1"/>
</dbReference>
<evidence type="ECO:0000259" key="9">
    <source>
        <dbReference type="PROSITE" id="PS50109"/>
    </source>
</evidence>
<dbReference type="Gene3D" id="3.40.50.2300">
    <property type="match status" value="1"/>
</dbReference>
<dbReference type="SUPFAM" id="SSF55785">
    <property type="entry name" value="PYP-like sensor domain (PAS domain)"/>
    <property type="match status" value="1"/>
</dbReference>
<keyword evidence="13" id="KW-1185">Reference proteome</keyword>
<dbReference type="Pfam" id="PF02518">
    <property type="entry name" value="HATPase_c"/>
    <property type="match status" value="1"/>
</dbReference>
<dbReference type="NCBIfam" id="TIGR00229">
    <property type="entry name" value="sensory_box"/>
    <property type="match status" value="1"/>
</dbReference>
<keyword evidence="8" id="KW-0812">Transmembrane</keyword>
<keyword evidence="8" id="KW-0472">Membrane</keyword>
<dbReference type="InterPro" id="IPR003661">
    <property type="entry name" value="HisK_dim/P_dom"/>
</dbReference>
<organism evidence="12 13">
    <name type="scientific">Tsuneonella deserti</name>
    <dbReference type="NCBI Taxonomy" id="2035528"/>
    <lineage>
        <taxon>Bacteria</taxon>
        <taxon>Pseudomonadati</taxon>
        <taxon>Pseudomonadota</taxon>
        <taxon>Alphaproteobacteria</taxon>
        <taxon>Sphingomonadales</taxon>
        <taxon>Erythrobacteraceae</taxon>
        <taxon>Tsuneonella</taxon>
    </lineage>
</organism>
<gene>
    <name evidence="12" type="ORF">GCM10011515_00520</name>
</gene>
<evidence type="ECO:0000259" key="10">
    <source>
        <dbReference type="PROSITE" id="PS50110"/>
    </source>
</evidence>
<feature type="domain" description="PAS" evidence="11">
    <location>
        <begin position="221"/>
        <end position="265"/>
    </location>
</feature>
<keyword evidence="4" id="KW-0808">Transferase</keyword>
<dbReference type="InterPro" id="IPR003594">
    <property type="entry name" value="HATPase_dom"/>
</dbReference>
<dbReference type="SMART" id="SM00086">
    <property type="entry name" value="PAC"/>
    <property type="match status" value="1"/>
</dbReference>
<dbReference type="EMBL" id="BMKL01000001">
    <property type="protein sequence ID" value="GGD84691.1"/>
    <property type="molecule type" value="Genomic_DNA"/>
</dbReference>
<feature type="transmembrane region" description="Helical" evidence="8">
    <location>
        <begin position="6"/>
        <end position="27"/>
    </location>
</feature>
<evidence type="ECO:0000256" key="1">
    <source>
        <dbReference type="ARBA" id="ARBA00000085"/>
    </source>
</evidence>
<dbReference type="InterPro" id="IPR011006">
    <property type="entry name" value="CheY-like_superfamily"/>
</dbReference>
<dbReference type="Gene3D" id="3.30.565.10">
    <property type="entry name" value="Histidine kinase-like ATPase, C-terminal domain"/>
    <property type="match status" value="1"/>
</dbReference>
<dbReference type="Pfam" id="PF05227">
    <property type="entry name" value="CHASE3"/>
    <property type="match status" value="1"/>
</dbReference>
<dbReference type="Gene3D" id="3.30.450.20">
    <property type="entry name" value="PAS domain"/>
    <property type="match status" value="1"/>
</dbReference>
<keyword evidence="3 7" id="KW-0597">Phosphoprotein</keyword>
<feature type="transmembrane region" description="Helical" evidence="8">
    <location>
        <begin position="185"/>
        <end position="205"/>
    </location>
</feature>
<dbReference type="InterPro" id="IPR035965">
    <property type="entry name" value="PAS-like_dom_sf"/>
</dbReference>
<keyword evidence="8" id="KW-1133">Transmembrane helix</keyword>
<comment type="catalytic activity">
    <reaction evidence="1">
        <text>ATP + protein L-histidine = ADP + protein N-phospho-L-histidine.</text>
        <dbReference type="EC" id="2.7.13.3"/>
    </reaction>
</comment>
<evidence type="ECO:0000256" key="7">
    <source>
        <dbReference type="PROSITE-ProRule" id="PRU00169"/>
    </source>
</evidence>